<reference evidence="1" key="1">
    <citation type="submission" date="2021-06" db="EMBL/GenBank/DDBJ databases">
        <authorList>
            <person name="Kallberg Y."/>
            <person name="Tangrot J."/>
            <person name="Rosling A."/>
        </authorList>
    </citation>
    <scope>NUCLEOTIDE SEQUENCE</scope>
    <source>
        <strain evidence="1">AZ414A</strain>
    </source>
</reference>
<proteinExistence type="predicted"/>
<evidence type="ECO:0000313" key="1">
    <source>
        <dbReference type="EMBL" id="CAG8562706.1"/>
    </source>
</evidence>
<sequence>MTSPKSTQKLTSKLEQKNELLEHIDAKVYFKPQSDECKTHAFSYEFAENSDSNPTSIIRDNATPHGFVSAIIHAYTLHQHLRFSPDDVWLTIIQGVSGHILINAERFRYLFVDREGQKGVTVDARDIIRPVNRSFEGDWKQVIARLSDDIDKRVKKVNLKKHLECDFSTSTNASITASQIILLEAMKKCFKYTLRGSCGIPKVTLDGTLEDWLYLQEKVAKICDLGLELDFWMDRLKPVIAQFVSTYKGDVDENFWSMAVFEVPYKSCETTPCWNGWIGSEIKKNQIIPNEIPSGLLYVPFDLIIEKDIFKLNFAAGFFGARQDKVNEEYVVSPVIGWYIVDKIDEG</sequence>
<dbReference type="PANTHER" id="PTHR31252:SF11">
    <property type="entry name" value="DUF4419 DOMAIN-CONTAINING PROTEIN"/>
    <property type="match status" value="1"/>
</dbReference>
<accession>A0A9N9FXA4</accession>
<keyword evidence="2" id="KW-1185">Reference proteome</keyword>
<dbReference type="PANTHER" id="PTHR31252">
    <property type="entry name" value="DUF4419 DOMAIN-CONTAINING PROTEIN"/>
    <property type="match status" value="1"/>
</dbReference>
<name>A0A9N9FXA4_9GLOM</name>
<dbReference type="InterPro" id="IPR025533">
    <property type="entry name" value="DUF4419"/>
</dbReference>
<dbReference type="Pfam" id="PF14388">
    <property type="entry name" value="DUF4419"/>
    <property type="match status" value="1"/>
</dbReference>
<dbReference type="AlphaFoldDB" id="A0A9N9FXA4"/>
<gene>
    <name evidence="1" type="ORF">DEBURN_LOCUS7669</name>
</gene>
<dbReference type="OrthoDB" id="9978173at2759"/>
<protein>
    <submittedName>
        <fullName evidence="1">751_t:CDS:1</fullName>
    </submittedName>
</protein>
<evidence type="ECO:0000313" key="2">
    <source>
        <dbReference type="Proteomes" id="UP000789706"/>
    </source>
</evidence>
<organism evidence="1 2">
    <name type="scientific">Diversispora eburnea</name>
    <dbReference type="NCBI Taxonomy" id="1213867"/>
    <lineage>
        <taxon>Eukaryota</taxon>
        <taxon>Fungi</taxon>
        <taxon>Fungi incertae sedis</taxon>
        <taxon>Mucoromycota</taxon>
        <taxon>Glomeromycotina</taxon>
        <taxon>Glomeromycetes</taxon>
        <taxon>Diversisporales</taxon>
        <taxon>Diversisporaceae</taxon>
        <taxon>Diversispora</taxon>
    </lineage>
</organism>
<dbReference type="EMBL" id="CAJVPK010000968">
    <property type="protein sequence ID" value="CAG8562706.1"/>
    <property type="molecule type" value="Genomic_DNA"/>
</dbReference>
<comment type="caution">
    <text evidence="1">The sequence shown here is derived from an EMBL/GenBank/DDBJ whole genome shotgun (WGS) entry which is preliminary data.</text>
</comment>
<dbReference type="Proteomes" id="UP000789706">
    <property type="component" value="Unassembled WGS sequence"/>
</dbReference>